<sequence>MPLKLAIKLDDLHMDLDPRLGQMQPLVLLVRLDQKNLLWGPDLVFDLRTAGLLR</sequence>
<dbReference type="EMBL" id="LKAM01000009">
    <property type="protein sequence ID" value="KUM46859.1"/>
    <property type="molecule type" value="Genomic_DNA"/>
</dbReference>
<protein>
    <submittedName>
        <fullName evidence="1">Uncharacterized protein</fullName>
    </submittedName>
</protein>
<gene>
    <name evidence="1" type="ORF">ABT39_MTgene6314</name>
</gene>
<name>A0A101LWY3_PICGL</name>
<accession>A0A101LWY3</accession>
<dbReference type="AlphaFoldDB" id="A0A101LWY3"/>
<evidence type="ECO:0000313" key="1">
    <source>
        <dbReference type="EMBL" id="KUM46859.1"/>
    </source>
</evidence>
<proteinExistence type="predicted"/>
<comment type="caution">
    <text evidence="1">The sequence shown here is derived from an EMBL/GenBank/DDBJ whole genome shotgun (WGS) entry which is preliminary data.</text>
</comment>
<geneLocation type="mitochondrion" evidence="1"/>
<keyword evidence="1" id="KW-0496">Mitochondrion</keyword>
<organism evidence="1">
    <name type="scientific">Picea glauca</name>
    <name type="common">White spruce</name>
    <name type="synonym">Pinus glauca</name>
    <dbReference type="NCBI Taxonomy" id="3330"/>
    <lineage>
        <taxon>Eukaryota</taxon>
        <taxon>Viridiplantae</taxon>
        <taxon>Streptophyta</taxon>
        <taxon>Embryophyta</taxon>
        <taxon>Tracheophyta</taxon>
        <taxon>Spermatophyta</taxon>
        <taxon>Pinopsida</taxon>
        <taxon>Pinidae</taxon>
        <taxon>Conifers I</taxon>
        <taxon>Pinales</taxon>
        <taxon>Pinaceae</taxon>
        <taxon>Picea</taxon>
    </lineage>
</organism>
<reference evidence="1" key="1">
    <citation type="journal article" date="2015" name="Genome Biol. Evol.">
        <title>Organellar Genomes of White Spruce (Picea glauca): Assembly and Annotation.</title>
        <authorList>
            <person name="Jackman S.D."/>
            <person name="Warren R.L."/>
            <person name="Gibb E.A."/>
            <person name="Vandervalk B.P."/>
            <person name="Mohamadi H."/>
            <person name="Chu J."/>
            <person name="Raymond A."/>
            <person name="Pleasance S."/>
            <person name="Coope R."/>
            <person name="Wildung M.R."/>
            <person name="Ritland C.E."/>
            <person name="Bousquet J."/>
            <person name="Jones S.J."/>
            <person name="Bohlmann J."/>
            <person name="Birol I."/>
        </authorList>
    </citation>
    <scope>NUCLEOTIDE SEQUENCE [LARGE SCALE GENOMIC DNA]</scope>
    <source>
        <tissue evidence="1">Flushing bud</tissue>
    </source>
</reference>